<evidence type="ECO:0000313" key="8">
    <source>
        <dbReference type="EMBL" id="SVD19570.1"/>
    </source>
</evidence>
<dbReference type="PROSITE" id="PS50283">
    <property type="entry name" value="NA_SOLUT_SYMP_3"/>
    <property type="match status" value="1"/>
</dbReference>
<feature type="non-terminal residue" evidence="8">
    <location>
        <position position="1"/>
    </location>
</feature>
<evidence type="ECO:0008006" key="9">
    <source>
        <dbReference type="Google" id="ProtNLM"/>
    </source>
</evidence>
<dbReference type="Pfam" id="PF00474">
    <property type="entry name" value="SSF"/>
    <property type="match status" value="1"/>
</dbReference>
<keyword evidence="6 7" id="KW-0472">Membrane</keyword>
<accession>A0A382TBR7</accession>
<evidence type="ECO:0000256" key="5">
    <source>
        <dbReference type="ARBA" id="ARBA00022989"/>
    </source>
</evidence>
<name>A0A382TBR7_9ZZZZ</name>
<dbReference type="InterPro" id="IPR038377">
    <property type="entry name" value="Na/Glc_symporter_sf"/>
</dbReference>
<evidence type="ECO:0000256" key="6">
    <source>
        <dbReference type="ARBA" id="ARBA00023136"/>
    </source>
</evidence>
<organism evidence="8">
    <name type="scientific">marine metagenome</name>
    <dbReference type="NCBI Taxonomy" id="408172"/>
    <lineage>
        <taxon>unclassified sequences</taxon>
        <taxon>metagenomes</taxon>
        <taxon>ecological metagenomes</taxon>
    </lineage>
</organism>
<dbReference type="Gene3D" id="1.20.1730.10">
    <property type="entry name" value="Sodium/glucose cotransporter"/>
    <property type="match status" value="1"/>
</dbReference>
<dbReference type="InterPro" id="IPR050277">
    <property type="entry name" value="Sodium:Solute_Symporter"/>
</dbReference>
<dbReference type="InterPro" id="IPR001734">
    <property type="entry name" value="Na/solute_symporter"/>
</dbReference>
<feature type="transmembrane region" description="Helical" evidence="7">
    <location>
        <begin position="113"/>
        <end position="136"/>
    </location>
</feature>
<dbReference type="EMBL" id="UINC01135430">
    <property type="protein sequence ID" value="SVD19570.1"/>
    <property type="molecule type" value="Genomic_DNA"/>
</dbReference>
<feature type="non-terminal residue" evidence="8">
    <location>
        <position position="303"/>
    </location>
</feature>
<keyword evidence="3" id="KW-0813">Transport</keyword>
<dbReference type="PANTHER" id="PTHR48086">
    <property type="entry name" value="SODIUM/PROLINE SYMPORTER-RELATED"/>
    <property type="match status" value="1"/>
</dbReference>
<feature type="transmembrane region" description="Helical" evidence="7">
    <location>
        <begin position="226"/>
        <end position="250"/>
    </location>
</feature>
<keyword evidence="4 7" id="KW-0812">Transmembrane</keyword>
<dbReference type="GO" id="GO:0022857">
    <property type="term" value="F:transmembrane transporter activity"/>
    <property type="evidence" value="ECO:0007669"/>
    <property type="project" value="InterPro"/>
</dbReference>
<protein>
    <recommendedName>
        <fullName evidence="9">Na+/proline symporter</fullName>
    </recommendedName>
</protein>
<reference evidence="8" key="1">
    <citation type="submission" date="2018-05" db="EMBL/GenBank/DDBJ databases">
        <authorList>
            <person name="Lanie J.A."/>
            <person name="Ng W.-L."/>
            <person name="Kazmierczak K.M."/>
            <person name="Andrzejewski T.M."/>
            <person name="Davidsen T.M."/>
            <person name="Wayne K.J."/>
            <person name="Tettelin H."/>
            <person name="Glass J.I."/>
            <person name="Rusch D."/>
            <person name="Podicherti R."/>
            <person name="Tsui H.-C.T."/>
            <person name="Winkler M.E."/>
        </authorList>
    </citation>
    <scope>NUCLEOTIDE SEQUENCE</scope>
</reference>
<feature type="transmembrane region" description="Helical" evidence="7">
    <location>
        <begin position="186"/>
        <end position="205"/>
    </location>
</feature>
<evidence type="ECO:0000256" key="7">
    <source>
        <dbReference type="SAM" id="Phobius"/>
    </source>
</evidence>
<evidence type="ECO:0000256" key="3">
    <source>
        <dbReference type="ARBA" id="ARBA00022448"/>
    </source>
</evidence>
<gene>
    <name evidence="8" type="ORF">METZ01_LOCUS372424</name>
</gene>
<evidence type="ECO:0000256" key="1">
    <source>
        <dbReference type="ARBA" id="ARBA00004141"/>
    </source>
</evidence>
<feature type="transmembrane region" description="Helical" evidence="7">
    <location>
        <begin position="75"/>
        <end position="101"/>
    </location>
</feature>
<feature type="transmembrane region" description="Helical" evidence="7">
    <location>
        <begin position="25"/>
        <end position="44"/>
    </location>
</feature>
<dbReference type="AlphaFoldDB" id="A0A382TBR7"/>
<dbReference type="GO" id="GO:0005886">
    <property type="term" value="C:plasma membrane"/>
    <property type="evidence" value="ECO:0007669"/>
    <property type="project" value="TreeGrafter"/>
</dbReference>
<comment type="subcellular location">
    <subcellularLocation>
        <location evidence="1">Membrane</location>
        <topology evidence="1">Multi-pass membrane protein</topology>
    </subcellularLocation>
</comment>
<evidence type="ECO:0000256" key="4">
    <source>
        <dbReference type="ARBA" id="ARBA00022692"/>
    </source>
</evidence>
<sequence>AMATMGATELGLVTLMYFSEQGFRSGFSAFAIGVITLIGFSFVGKTGFIIKGLRDLQVHTIAEFFGLRYNRSSQVIAAIITFAAGLMNMGLFLVLGAKFLLYMVGLPADMLPYLMVGLLLLVLAYTVVGGMVSVVLTDYLQFLILFSSVVFTTYFAITHVGYDTVLDTVQREYGAGGFDPFVSEDLGWLFIIWLVLGIPFSGMWPPALSRALSTVDGDTSKKLYSFVGLSFLGRALMPMMWGICAFTYFAGDTSIDLPMLDGAPDTAAAMPVYLSQILPAGVRGLMAAAALAAMMSTFDSYLL</sequence>
<comment type="similarity">
    <text evidence="2">Belongs to the sodium:solute symporter (SSF) (TC 2.A.21) family.</text>
</comment>
<dbReference type="PANTHER" id="PTHR48086:SF7">
    <property type="entry name" value="SODIUM-SOLUTE SYMPORTER-RELATED"/>
    <property type="match status" value="1"/>
</dbReference>
<evidence type="ECO:0000256" key="2">
    <source>
        <dbReference type="ARBA" id="ARBA00006434"/>
    </source>
</evidence>
<proteinExistence type="inferred from homology"/>
<feature type="transmembrane region" description="Helical" evidence="7">
    <location>
        <begin position="280"/>
        <end position="302"/>
    </location>
</feature>
<keyword evidence="5 7" id="KW-1133">Transmembrane helix</keyword>
<feature type="transmembrane region" description="Helical" evidence="7">
    <location>
        <begin position="143"/>
        <end position="162"/>
    </location>
</feature>